<keyword evidence="3" id="KW-1003">Cell membrane</keyword>
<evidence type="ECO:0000256" key="5">
    <source>
        <dbReference type="ARBA" id="ARBA00022989"/>
    </source>
</evidence>
<feature type="transmembrane region" description="Helical" evidence="8">
    <location>
        <begin position="170"/>
        <end position="191"/>
    </location>
</feature>
<dbReference type="GO" id="GO:0015204">
    <property type="term" value="F:urea transmembrane transporter activity"/>
    <property type="evidence" value="ECO:0007669"/>
    <property type="project" value="InterPro"/>
</dbReference>
<evidence type="ECO:0000256" key="8">
    <source>
        <dbReference type="SAM" id="Phobius"/>
    </source>
</evidence>
<dbReference type="PANTHER" id="PTHR10464:SF4">
    <property type="entry name" value="UREA TRANSPORTER"/>
    <property type="match status" value="1"/>
</dbReference>
<evidence type="ECO:0000256" key="4">
    <source>
        <dbReference type="ARBA" id="ARBA00022692"/>
    </source>
</evidence>
<accession>A0AAN8XNC9</accession>
<keyword evidence="4 8" id="KW-0812">Transmembrane</keyword>
<feature type="transmembrane region" description="Helical" evidence="8">
    <location>
        <begin position="142"/>
        <end position="164"/>
    </location>
</feature>
<evidence type="ECO:0000313" key="10">
    <source>
        <dbReference type="Proteomes" id="UP001372834"/>
    </source>
</evidence>
<evidence type="ECO:0008006" key="11">
    <source>
        <dbReference type="Google" id="ProtNLM"/>
    </source>
</evidence>
<dbReference type="EMBL" id="JAWJWE010000001">
    <property type="protein sequence ID" value="KAK6644348.1"/>
    <property type="molecule type" value="Genomic_DNA"/>
</dbReference>
<dbReference type="InterPro" id="IPR029020">
    <property type="entry name" value="Ammonium/urea_transptr"/>
</dbReference>
<proteinExistence type="inferred from homology"/>
<feature type="transmembrane region" description="Helical" evidence="8">
    <location>
        <begin position="405"/>
        <end position="424"/>
    </location>
</feature>
<gene>
    <name evidence="9" type="ORF">RUM43_000615</name>
</gene>
<feature type="transmembrane region" description="Helical" evidence="8">
    <location>
        <begin position="113"/>
        <end position="135"/>
    </location>
</feature>
<feature type="transmembrane region" description="Helical" evidence="8">
    <location>
        <begin position="381"/>
        <end position="399"/>
    </location>
</feature>
<comment type="similarity">
    <text evidence="2">Belongs to the urea transporter family.</text>
</comment>
<evidence type="ECO:0000256" key="7">
    <source>
        <dbReference type="ARBA" id="ARBA00033993"/>
    </source>
</evidence>
<dbReference type="InterPro" id="IPR004937">
    <property type="entry name" value="Urea_transporter"/>
</dbReference>
<feature type="transmembrane region" description="Helical" evidence="8">
    <location>
        <begin position="83"/>
        <end position="101"/>
    </location>
</feature>
<evidence type="ECO:0000256" key="2">
    <source>
        <dbReference type="ARBA" id="ARBA00005914"/>
    </source>
</evidence>
<keyword evidence="6 8" id="KW-0472">Membrane</keyword>
<dbReference type="Pfam" id="PF03253">
    <property type="entry name" value="UT"/>
    <property type="match status" value="2"/>
</dbReference>
<name>A0AAN8XNC9_POLSC</name>
<sequence>MSDGDRGRHPKNVGKKIPQKLLLFGGDCHAVNEFLITKSEKSIFALLQYLNSLLRSFGYVIQANNPISGLFIILAIGIASYKAMFSALLMSSLAFIFAKLIQQDILGNLNGFFSYNAVLHAVVSVGYVPTVYSTVSVSEPKFWLFLFMVTLISVYFTSSFANLFRYVWHYPIPCFTIPFNILQYILIFCLLNNTIPPRILSSHLLDPPIKWSGNHSELADQIKNESFMINSTLSSPDLNGSRQRRDVDGENYLEALLDNEQKWTSTDDNIEIKLPEEEQIGDFSNATHLHWGEFFSGTIMALSQVYGLNDIPCSVLMFLALVVYSPTTALFSYAGSFVGTLLGVFLTSDYEKVYNGTWGYNGLLSSGALAGFGFVLTPQSAFLAFIAVLFCTVFQHFITPLFDSINVPVFHIPFIVTTFIFLLVSAEVEKALPRPGIYTYPEKHRREFKNANIANMEGYLNRARGSDEV</sequence>
<protein>
    <recommendedName>
        <fullName evidence="11">Urea transporter</fullName>
    </recommendedName>
</protein>
<feature type="transmembrane region" description="Helical" evidence="8">
    <location>
        <begin position="315"/>
        <end position="346"/>
    </location>
</feature>
<dbReference type="PANTHER" id="PTHR10464">
    <property type="entry name" value="UREA TRANSPORTER"/>
    <property type="match status" value="1"/>
</dbReference>
<dbReference type="Proteomes" id="UP001372834">
    <property type="component" value="Unassembled WGS sequence"/>
</dbReference>
<comment type="caution">
    <text evidence="9">The sequence shown here is derived from an EMBL/GenBank/DDBJ whole genome shotgun (WGS) entry which is preliminary data.</text>
</comment>
<comment type="catalytic activity">
    <reaction evidence="7">
        <text>urea(in) = urea(out)</text>
        <dbReference type="Rhea" id="RHEA:32799"/>
        <dbReference type="ChEBI" id="CHEBI:16199"/>
    </reaction>
</comment>
<organism evidence="9 10">
    <name type="scientific">Polyplax serrata</name>
    <name type="common">Common mouse louse</name>
    <dbReference type="NCBI Taxonomy" id="468196"/>
    <lineage>
        <taxon>Eukaryota</taxon>
        <taxon>Metazoa</taxon>
        <taxon>Ecdysozoa</taxon>
        <taxon>Arthropoda</taxon>
        <taxon>Hexapoda</taxon>
        <taxon>Insecta</taxon>
        <taxon>Pterygota</taxon>
        <taxon>Neoptera</taxon>
        <taxon>Paraneoptera</taxon>
        <taxon>Psocodea</taxon>
        <taxon>Troctomorpha</taxon>
        <taxon>Phthiraptera</taxon>
        <taxon>Anoplura</taxon>
        <taxon>Polyplacidae</taxon>
        <taxon>Polyplax</taxon>
    </lineage>
</organism>
<evidence type="ECO:0000313" key="9">
    <source>
        <dbReference type="EMBL" id="KAK6644348.1"/>
    </source>
</evidence>
<evidence type="ECO:0000256" key="1">
    <source>
        <dbReference type="ARBA" id="ARBA00004651"/>
    </source>
</evidence>
<comment type="subcellular location">
    <subcellularLocation>
        <location evidence="1">Cell membrane</location>
        <topology evidence="1">Multi-pass membrane protein</topology>
    </subcellularLocation>
</comment>
<reference evidence="9 10" key="1">
    <citation type="submission" date="2023-10" db="EMBL/GenBank/DDBJ databases">
        <title>Genomes of two closely related lineages of the louse Polyplax serrata with different host specificities.</title>
        <authorList>
            <person name="Martinu J."/>
            <person name="Tarabai H."/>
            <person name="Stefka J."/>
            <person name="Hypsa V."/>
        </authorList>
    </citation>
    <scope>NUCLEOTIDE SEQUENCE [LARGE SCALE GENOMIC DNA]</scope>
    <source>
        <strain evidence="9">HR10_N</strain>
    </source>
</reference>
<keyword evidence="5 8" id="KW-1133">Transmembrane helix</keyword>
<dbReference type="AlphaFoldDB" id="A0AAN8XNC9"/>
<evidence type="ECO:0000256" key="3">
    <source>
        <dbReference type="ARBA" id="ARBA00022475"/>
    </source>
</evidence>
<dbReference type="GO" id="GO:0005886">
    <property type="term" value="C:plasma membrane"/>
    <property type="evidence" value="ECO:0007669"/>
    <property type="project" value="UniProtKB-SubCell"/>
</dbReference>
<feature type="transmembrane region" description="Helical" evidence="8">
    <location>
        <begin position="358"/>
        <end position="376"/>
    </location>
</feature>
<dbReference type="Gene3D" id="1.10.3430.10">
    <property type="entry name" value="Ammonium transporter AmtB like domains"/>
    <property type="match status" value="2"/>
</dbReference>
<evidence type="ECO:0000256" key="6">
    <source>
        <dbReference type="ARBA" id="ARBA00023136"/>
    </source>
</evidence>